<evidence type="ECO:0000313" key="2">
    <source>
        <dbReference type="EMBL" id="KAL2280033.1"/>
    </source>
</evidence>
<protein>
    <submittedName>
        <fullName evidence="2">Uncharacterized protein</fullName>
    </submittedName>
</protein>
<gene>
    <name evidence="2" type="ORF">FJTKL_12992</name>
</gene>
<feature type="compositionally biased region" description="Basic and acidic residues" evidence="1">
    <location>
        <begin position="66"/>
        <end position="81"/>
    </location>
</feature>
<proteinExistence type="predicted"/>
<comment type="caution">
    <text evidence="2">The sequence shown here is derived from an EMBL/GenBank/DDBJ whole genome shotgun (WGS) entry which is preliminary data.</text>
</comment>
<accession>A0ABR4ECD0</accession>
<name>A0ABR4ECD0_9PEZI</name>
<feature type="region of interest" description="Disordered" evidence="1">
    <location>
        <begin position="56"/>
        <end position="81"/>
    </location>
</feature>
<evidence type="ECO:0000313" key="3">
    <source>
        <dbReference type="Proteomes" id="UP001600888"/>
    </source>
</evidence>
<evidence type="ECO:0000256" key="1">
    <source>
        <dbReference type="SAM" id="MobiDB-lite"/>
    </source>
</evidence>
<sequence>MALFKSISMTVLFVSLWLIIHVTINRIPTLGTRKNQTLQLAVKWIRPMYKDPNLPSLRASSLQEHGTNKTEEENNTSDHECTHVQRTRAARTCVAAGGAGGGRPGGRARARLGISGGRAASVLRTIALQARAITGARGHVLGCASGNGRQQCVAHEPVRVGGWAGLGSSRVGGKVALLRHAVTADRDNTIPVTLVGVLVHQTTRVDACHLTVHESLDLAEATSVGDAAVFREEQRKTVAGEVLNLLVPAGLCEAAVTPRVVVEGKEIAALIVCSAVEVLSKLETVLRDICCGVTDRDRPVATVPDVLAHVTGGSLDIGGSQCGVGLVIDNLVSGEESQGVVILDELIHGGKDTLQIDVVVGLSGAVAVDGVEWVVDVENQVDASIRQLAHAVVVAGRVVDGINTDCVDSQLLELGDVTLAGRGISQRVSQLGRSAGLVVDATDIEPILSGPESCWRDKGCDGGQAGPLAWWLLLGGSRVGRDGGRQKGGCESKGLHGGLFRVCVELVDRQQCCSVLRQPALFYSAATVVVTRDSKGVAERAK</sequence>
<organism evidence="2 3">
    <name type="scientific">Diaporthe vaccinii</name>
    <dbReference type="NCBI Taxonomy" id="105482"/>
    <lineage>
        <taxon>Eukaryota</taxon>
        <taxon>Fungi</taxon>
        <taxon>Dikarya</taxon>
        <taxon>Ascomycota</taxon>
        <taxon>Pezizomycotina</taxon>
        <taxon>Sordariomycetes</taxon>
        <taxon>Sordariomycetidae</taxon>
        <taxon>Diaporthales</taxon>
        <taxon>Diaporthaceae</taxon>
        <taxon>Diaporthe</taxon>
        <taxon>Diaporthe eres species complex</taxon>
    </lineage>
</organism>
<dbReference type="EMBL" id="JBAWTH010000070">
    <property type="protein sequence ID" value="KAL2280033.1"/>
    <property type="molecule type" value="Genomic_DNA"/>
</dbReference>
<dbReference type="Proteomes" id="UP001600888">
    <property type="component" value="Unassembled WGS sequence"/>
</dbReference>
<reference evidence="2 3" key="1">
    <citation type="submission" date="2024-03" db="EMBL/GenBank/DDBJ databases">
        <title>A high-quality draft genome sequence of Diaporthe vaccinii, a causative agent of upright dieback and viscid rot disease in cranberry plants.</title>
        <authorList>
            <person name="Sarrasin M."/>
            <person name="Lang B.F."/>
            <person name="Burger G."/>
        </authorList>
    </citation>
    <scope>NUCLEOTIDE SEQUENCE [LARGE SCALE GENOMIC DNA]</scope>
    <source>
        <strain evidence="2 3">IS7</strain>
    </source>
</reference>
<keyword evidence="3" id="KW-1185">Reference proteome</keyword>